<dbReference type="EMBL" id="JAZDUF010000002">
    <property type="protein sequence ID" value="MEE3850443.1"/>
    <property type="molecule type" value="Genomic_DNA"/>
</dbReference>
<accession>A0ABU7MBF7</accession>
<comment type="caution">
    <text evidence="2">The sequence shown here is derived from an EMBL/GenBank/DDBJ whole genome shotgun (WGS) entry which is preliminary data.</text>
</comment>
<dbReference type="Pfam" id="PF22322">
    <property type="entry name" value="DUF6973"/>
    <property type="match status" value="1"/>
</dbReference>
<sequence>MSDSDRYTVDTVRAWDFTSARSVITKIEASSAAVGRSAQATARDFDGSTDYWDAVGGDAARNLSLMHKSDLVRSTAVMDTVAERSASKLDEIQGYIDVLNAKVGEIKASEYQLAYHPDGGVYSLKSNAEWADEWGWRTPFKLVDKEADELGFTLALRTALAQVQTIDQAGAETVRGTFESLAQGVKEGAVPTPGDPRLQEILRNYQTEKSDGQATLWPDGTLLAAIRAVHPDFDPRLMTPEEVASVSLLLARQGASPIDQANAAYRWYNAMSAADQAAKDRFPRESLSDGHGDAFRHAYWNALLTKEFGAEWTEQYTTAHEGLGGNPANREAMDLYNNELGRSVAEANPDASAEELADLIAAEVSDGRTIVIGGDGAIDWSKNVKVGETGQPGTVGVPLPAN</sequence>
<proteinExistence type="predicted"/>
<name>A0ABU7MBF7_9ACTN</name>
<gene>
    <name evidence="2" type="ORF">VZC37_08855</name>
</gene>
<evidence type="ECO:0000313" key="3">
    <source>
        <dbReference type="Proteomes" id="UP001347146"/>
    </source>
</evidence>
<feature type="domain" description="DUF6973" evidence="1">
    <location>
        <begin position="263"/>
        <end position="367"/>
    </location>
</feature>
<protein>
    <recommendedName>
        <fullName evidence="1">DUF6973 domain-containing protein</fullName>
    </recommendedName>
</protein>
<organism evidence="2 3">
    <name type="scientific">Gordonia sesuvii</name>
    <dbReference type="NCBI Taxonomy" id="3116777"/>
    <lineage>
        <taxon>Bacteria</taxon>
        <taxon>Bacillati</taxon>
        <taxon>Actinomycetota</taxon>
        <taxon>Actinomycetes</taxon>
        <taxon>Mycobacteriales</taxon>
        <taxon>Gordoniaceae</taxon>
        <taxon>Gordonia</taxon>
    </lineage>
</organism>
<evidence type="ECO:0000259" key="1">
    <source>
        <dbReference type="Pfam" id="PF22322"/>
    </source>
</evidence>
<reference evidence="2 3" key="1">
    <citation type="submission" date="2024-01" db="EMBL/GenBank/DDBJ databases">
        <title>Draft genome sequence of Gordonia sp. LSe1-13.</title>
        <authorList>
            <person name="Suphannarot A."/>
            <person name="Mingma R."/>
        </authorList>
    </citation>
    <scope>NUCLEOTIDE SEQUENCE [LARGE SCALE GENOMIC DNA]</scope>
    <source>
        <strain evidence="2 3">LSe1-13</strain>
    </source>
</reference>
<dbReference type="InterPro" id="IPR054246">
    <property type="entry name" value="DUF6973"/>
</dbReference>
<dbReference type="Proteomes" id="UP001347146">
    <property type="component" value="Unassembled WGS sequence"/>
</dbReference>
<keyword evidence="3" id="KW-1185">Reference proteome</keyword>
<evidence type="ECO:0000313" key="2">
    <source>
        <dbReference type="EMBL" id="MEE3850443.1"/>
    </source>
</evidence>
<dbReference type="RefSeq" id="WP_330432093.1">
    <property type="nucleotide sequence ID" value="NZ_JAZDUF010000002.1"/>
</dbReference>